<protein>
    <submittedName>
        <fullName evidence="1">Uncharacterized protein</fullName>
    </submittedName>
</protein>
<dbReference type="AlphaFoldDB" id="A0AAD4MCG9"/>
<proteinExistence type="predicted"/>
<dbReference type="SUPFAM" id="SSF48371">
    <property type="entry name" value="ARM repeat"/>
    <property type="match status" value="1"/>
</dbReference>
<accession>A0AAD4MCG9</accession>
<sequence>MRLLKDATRDPPSNPVLDLRYWKLLHGIILSVTSESPKMGTISNDWLRPLLNRVPLLPIVLSLLSNFLNLPTQKQDELCSHSSRSLALVWSLATPKFTPDALLECFGAALQVLEGTVESSESSGMIEICRLVTSSLQTILSNSLTKKFSQVFITSHLCAWLNVTHKARAPFSPARAEICDVGAQLLFKQMADDPRDSPLFGALQTHIHSSPHDLHSTLPVLMTAFINAMKKRRPLHSLGSSPAVDVASLGIYFFSSCEEILRGVPDAQKTQVWHSRLNLLKIVETESLFSPGNESTAVLLKQEVDVCVECLTSPNHENVRTAIQCLCLLSRIDHDLVEDSTSRILAKFPIIFQWRGGPLDAPVHELLSLALSYHTRTRTLPAHISRLLMDSCTIPPFLPPSSMRISYDSLVASPVFTRDHLNKLSKAVRTFITPGQTLDTARRVIVMLRDTWRRFWDAEKAVATDCEMEARKKRRTSESSKRAKEA</sequence>
<name>A0AAD4MCG9_9AGAM</name>
<dbReference type="InterPro" id="IPR016024">
    <property type="entry name" value="ARM-type_fold"/>
</dbReference>
<comment type="caution">
    <text evidence="1">The sequence shown here is derived from an EMBL/GenBank/DDBJ whole genome shotgun (WGS) entry which is preliminary data.</text>
</comment>
<organism evidence="1 2">
    <name type="scientific">Multifurca ochricompacta</name>
    <dbReference type="NCBI Taxonomy" id="376703"/>
    <lineage>
        <taxon>Eukaryota</taxon>
        <taxon>Fungi</taxon>
        <taxon>Dikarya</taxon>
        <taxon>Basidiomycota</taxon>
        <taxon>Agaricomycotina</taxon>
        <taxon>Agaricomycetes</taxon>
        <taxon>Russulales</taxon>
        <taxon>Russulaceae</taxon>
        <taxon>Multifurca</taxon>
    </lineage>
</organism>
<gene>
    <name evidence="1" type="ORF">B0F90DRAFT_24804</name>
</gene>
<evidence type="ECO:0000313" key="1">
    <source>
        <dbReference type="EMBL" id="KAI0307580.1"/>
    </source>
</evidence>
<dbReference type="Proteomes" id="UP001203297">
    <property type="component" value="Unassembled WGS sequence"/>
</dbReference>
<dbReference type="EMBL" id="WTXG01000001">
    <property type="protein sequence ID" value="KAI0307580.1"/>
    <property type="molecule type" value="Genomic_DNA"/>
</dbReference>
<evidence type="ECO:0000313" key="2">
    <source>
        <dbReference type="Proteomes" id="UP001203297"/>
    </source>
</evidence>
<reference evidence="1" key="1">
    <citation type="journal article" date="2022" name="New Phytol.">
        <title>Evolutionary transition to the ectomycorrhizal habit in the genomes of a hyperdiverse lineage of mushroom-forming fungi.</title>
        <authorList>
            <person name="Looney B."/>
            <person name="Miyauchi S."/>
            <person name="Morin E."/>
            <person name="Drula E."/>
            <person name="Courty P.E."/>
            <person name="Kohler A."/>
            <person name="Kuo A."/>
            <person name="LaButti K."/>
            <person name="Pangilinan J."/>
            <person name="Lipzen A."/>
            <person name="Riley R."/>
            <person name="Andreopoulos W."/>
            <person name="He G."/>
            <person name="Johnson J."/>
            <person name="Nolan M."/>
            <person name="Tritt A."/>
            <person name="Barry K.W."/>
            <person name="Grigoriev I.V."/>
            <person name="Nagy L.G."/>
            <person name="Hibbett D."/>
            <person name="Henrissat B."/>
            <person name="Matheny P.B."/>
            <person name="Labbe J."/>
            <person name="Martin F.M."/>
        </authorList>
    </citation>
    <scope>NUCLEOTIDE SEQUENCE</scope>
    <source>
        <strain evidence="1">BPL690</strain>
    </source>
</reference>
<keyword evidence="2" id="KW-1185">Reference proteome</keyword>